<comment type="caution">
    <text evidence="2">The sequence shown here is derived from an EMBL/GenBank/DDBJ whole genome shotgun (WGS) entry which is preliminary data.</text>
</comment>
<dbReference type="Proteomes" id="UP000772434">
    <property type="component" value="Unassembled WGS sequence"/>
</dbReference>
<feature type="compositionally biased region" description="Basic residues" evidence="1">
    <location>
        <begin position="265"/>
        <end position="280"/>
    </location>
</feature>
<proteinExistence type="predicted"/>
<feature type="region of interest" description="Disordered" evidence="1">
    <location>
        <begin position="177"/>
        <end position="203"/>
    </location>
</feature>
<evidence type="ECO:0000313" key="3">
    <source>
        <dbReference type="Proteomes" id="UP000772434"/>
    </source>
</evidence>
<reference evidence="2" key="1">
    <citation type="submission" date="2020-11" db="EMBL/GenBank/DDBJ databases">
        <authorList>
            <consortium name="DOE Joint Genome Institute"/>
            <person name="Ahrendt S."/>
            <person name="Riley R."/>
            <person name="Andreopoulos W."/>
            <person name="Labutti K."/>
            <person name="Pangilinan J."/>
            <person name="Ruiz-Duenas F.J."/>
            <person name="Barrasa J.M."/>
            <person name="Sanchez-Garcia M."/>
            <person name="Camarero S."/>
            <person name="Miyauchi S."/>
            <person name="Serrano A."/>
            <person name="Linde D."/>
            <person name="Babiker R."/>
            <person name="Drula E."/>
            <person name="Ayuso-Fernandez I."/>
            <person name="Pacheco R."/>
            <person name="Padilla G."/>
            <person name="Ferreira P."/>
            <person name="Barriuso J."/>
            <person name="Kellner H."/>
            <person name="Castanera R."/>
            <person name="Alfaro M."/>
            <person name="Ramirez L."/>
            <person name="Pisabarro A.G."/>
            <person name="Kuo A."/>
            <person name="Tritt A."/>
            <person name="Lipzen A."/>
            <person name="He G."/>
            <person name="Yan M."/>
            <person name="Ng V."/>
            <person name="Cullen D."/>
            <person name="Martin F."/>
            <person name="Rosso M.-N."/>
            <person name="Henrissat B."/>
            <person name="Hibbett D."/>
            <person name="Martinez A.T."/>
            <person name="Grigoriev I.V."/>
        </authorList>
    </citation>
    <scope>NUCLEOTIDE SEQUENCE</scope>
    <source>
        <strain evidence="2">AH 40177</strain>
    </source>
</reference>
<feature type="region of interest" description="Disordered" evidence="1">
    <location>
        <begin position="75"/>
        <end position="99"/>
    </location>
</feature>
<evidence type="ECO:0000313" key="2">
    <source>
        <dbReference type="EMBL" id="KAF9074028.1"/>
    </source>
</evidence>
<dbReference type="EMBL" id="JADNRY010000015">
    <property type="protein sequence ID" value="KAF9074028.1"/>
    <property type="molecule type" value="Genomic_DNA"/>
</dbReference>
<sequence>MSNPFSLVEFTQLVSTALEIDASLDSRLVYSSSLSSAHAKSALPPTYQSPASSPRVLRKIKSLFLLTSGRNQAPVPPLPSLSYSEPLEAKSEPSSPSSASCLKPIPTVSLAEVKPHSFVPYLPLADRHERSAGVSIFSRHGSDCGSSVVPITPQSPQALSRVSSTFSFHDSVSRKHSSMSSYTTSSTCPSSVKSDPLDSPDLDPFAKGQVQVVARRKSAASSYGSSLPLCHPAQSILPVDEADDVSVESSHSLAGAASIGGLKPSLRRKRSSGSRPKRKPAPLGPLPSLPKCMGPLPLSLKRDKTTGFSTTSSSA</sequence>
<evidence type="ECO:0000256" key="1">
    <source>
        <dbReference type="SAM" id="MobiDB-lite"/>
    </source>
</evidence>
<dbReference type="AlphaFoldDB" id="A0A9P5UDA7"/>
<name>A0A9P5UDA7_9AGAR</name>
<gene>
    <name evidence="2" type="ORF">BDP27DRAFT_245701</name>
</gene>
<organism evidence="2 3">
    <name type="scientific">Rhodocollybia butyracea</name>
    <dbReference type="NCBI Taxonomy" id="206335"/>
    <lineage>
        <taxon>Eukaryota</taxon>
        <taxon>Fungi</taxon>
        <taxon>Dikarya</taxon>
        <taxon>Basidiomycota</taxon>
        <taxon>Agaricomycotina</taxon>
        <taxon>Agaricomycetes</taxon>
        <taxon>Agaricomycetidae</taxon>
        <taxon>Agaricales</taxon>
        <taxon>Marasmiineae</taxon>
        <taxon>Omphalotaceae</taxon>
        <taxon>Rhodocollybia</taxon>
    </lineage>
</organism>
<feature type="compositionally biased region" description="Polar residues" evidence="1">
    <location>
        <begin position="306"/>
        <end position="315"/>
    </location>
</feature>
<keyword evidence="3" id="KW-1185">Reference proteome</keyword>
<feature type="compositionally biased region" description="Low complexity" evidence="1">
    <location>
        <begin position="80"/>
        <end position="99"/>
    </location>
</feature>
<feature type="region of interest" description="Disordered" evidence="1">
    <location>
        <begin position="252"/>
        <end position="315"/>
    </location>
</feature>
<dbReference type="OrthoDB" id="3011919at2759"/>
<accession>A0A9P5UDA7</accession>
<feature type="compositionally biased region" description="Low complexity" evidence="1">
    <location>
        <begin position="178"/>
        <end position="203"/>
    </location>
</feature>
<protein>
    <submittedName>
        <fullName evidence="2">Uncharacterized protein</fullName>
    </submittedName>
</protein>